<sequence length="131" mass="14522">MFKMAPRRPSEEELGRKWDRCLVDTTFKTVGGAVFGGVLSLLFFKRAAWPVTLGIGVGLGAGYSNCRHQLYWQGPPGSPFGRPHWGRPFWGRPGEGGERRPSFKPARVNDTTPENTTARQELSQGEKSSES</sequence>
<dbReference type="EMBL" id="RCHS01001837">
    <property type="protein sequence ID" value="RMX51067.1"/>
    <property type="molecule type" value="Genomic_DNA"/>
</dbReference>
<keyword evidence="6" id="KW-1133">Transmembrane helix</keyword>
<comment type="subcellular location">
    <subcellularLocation>
        <location evidence="2 9">Mitochondrion inner membrane</location>
        <topology evidence="2 9">Single-pass membrane protein</topology>
    </subcellularLocation>
</comment>
<dbReference type="GO" id="GO:0061617">
    <property type="term" value="C:MICOS complex"/>
    <property type="evidence" value="ECO:0007669"/>
    <property type="project" value="UniProtKB-UniRule"/>
</dbReference>
<keyword evidence="8" id="KW-0472">Membrane</keyword>
<accession>A0A3M6UBJ7</accession>
<protein>
    <recommendedName>
        <fullName evidence="9">MICOS complex subunit MIC10</fullName>
    </recommendedName>
</protein>
<evidence type="ECO:0000313" key="12">
    <source>
        <dbReference type="Proteomes" id="UP000275408"/>
    </source>
</evidence>
<dbReference type="PANTHER" id="PTHR21304:SF0">
    <property type="entry name" value="MICOS COMPLEX SUBUNIT MIC10"/>
    <property type="match status" value="1"/>
</dbReference>
<evidence type="ECO:0000256" key="4">
    <source>
        <dbReference type="ARBA" id="ARBA00022692"/>
    </source>
</evidence>
<comment type="function">
    <text evidence="1 9">Component of the MICOS complex, a large protein complex of the mitochondrial inner membrane that plays crucial roles in the maintenance of crista junctions, inner membrane architecture, and formation of contact sites to the outer membrane.</text>
</comment>
<evidence type="ECO:0000256" key="8">
    <source>
        <dbReference type="ARBA" id="ARBA00023136"/>
    </source>
</evidence>
<comment type="subunit">
    <text evidence="9">Component of the mitochondrial contact site and cristae organizing system (MICOS) complex.</text>
</comment>
<evidence type="ECO:0000256" key="6">
    <source>
        <dbReference type="ARBA" id="ARBA00022989"/>
    </source>
</evidence>
<evidence type="ECO:0000256" key="7">
    <source>
        <dbReference type="ARBA" id="ARBA00023128"/>
    </source>
</evidence>
<keyword evidence="5 9" id="KW-0999">Mitochondrion inner membrane</keyword>
<gene>
    <name evidence="11" type="ORF">pdam_00024708</name>
</gene>
<evidence type="ECO:0000256" key="3">
    <source>
        <dbReference type="ARBA" id="ARBA00006792"/>
    </source>
</evidence>
<proteinExistence type="inferred from homology"/>
<dbReference type="InterPro" id="IPR007512">
    <property type="entry name" value="Mic10"/>
</dbReference>
<reference evidence="11 12" key="1">
    <citation type="journal article" date="2018" name="Sci. Rep.">
        <title>Comparative analysis of the Pocillopora damicornis genome highlights role of immune system in coral evolution.</title>
        <authorList>
            <person name="Cunning R."/>
            <person name="Bay R.A."/>
            <person name="Gillette P."/>
            <person name="Baker A.C."/>
            <person name="Traylor-Knowles N."/>
        </authorList>
    </citation>
    <scope>NUCLEOTIDE SEQUENCE [LARGE SCALE GENOMIC DNA]</scope>
    <source>
        <strain evidence="11">RSMAS</strain>
        <tissue evidence="11">Whole animal</tissue>
    </source>
</reference>
<dbReference type="Pfam" id="PF04418">
    <property type="entry name" value="DUF543"/>
    <property type="match status" value="1"/>
</dbReference>
<evidence type="ECO:0000256" key="1">
    <source>
        <dbReference type="ARBA" id="ARBA00002689"/>
    </source>
</evidence>
<name>A0A3M6UBJ7_POCDA</name>
<feature type="region of interest" description="Disordered" evidence="10">
    <location>
        <begin position="82"/>
        <end position="131"/>
    </location>
</feature>
<keyword evidence="12" id="KW-1185">Reference proteome</keyword>
<keyword evidence="4" id="KW-0812">Transmembrane</keyword>
<evidence type="ECO:0000256" key="5">
    <source>
        <dbReference type="ARBA" id="ARBA00022792"/>
    </source>
</evidence>
<organism evidence="11 12">
    <name type="scientific">Pocillopora damicornis</name>
    <name type="common">Cauliflower coral</name>
    <name type="synonym">Millepora damicornis</name>
    <dbReference type="NCBI Taxonomy" id="46731"/>
    <lineage>
        <taxon>Eukaryota</taxon>
        <taxon>Metazoa</taxon>
        <taxon>Cnidaria</taxon>
        <taxon>Anthozoa</taxon>
        <taxon>Hexacorallia</taxon>
        <taxon>Scleractinia</taxon>
        <taxon>Astrocoeniina</taxon>
        <taxon>Pocilloporidae</taxon>
        <taxon>Pocillopora</taxon>
    </lineage>
</organism>
<keyword evidence="7 9" id="KW-0496">Mitochondrion</keyword>
<comment type="similarity">
    <text evidence="3 9">Belongs to the MICOS complex subunit Mic10 family.</text>
</comment>
<evidence type="ECO:0000256" key="2">
    <source>
        <dbReference type="ARBA" id="ARBA00004434"/>
    </source>
</evidence>
<comment type="caution">
    <text evidence="11">The sequence shown here is derived from an EMBL/GenBank/DDBJ whole genome shotgun (WGS) entry which is preliminary data.</text>
</comment>
<feature type="compositionally biased region" description="Polar residues" evidence="10">
    <location>
        <begin position="109"/>
        <end position="131"/>
    </location>
</feature>
<evidence type="ECO:0000256" key="9">
    <source>
        <dbReference type="RuleBase" id="RU363011"/>
    </source>
</evidence>
<dbReference type="STRING" id="46731.A0A3M6UBJ7"/>
<dbReference type="PANTHER" id="PTHR21304">
    <property type="entry name" value="MICOS COMPLEX SUBUNIT MIC10"/>
    <property type="match status" value="1"/>
</dbReference>
<dbReference type="AlphaFoldDB" id="A0A3M6UBJ7"/>
<dbReference type="OrthoDB" id="1916310at2759"/>
<evidence type="ECO:0000256" key="10">
    <source>
        <dbReference type="SAM" id="MobiDB-lite"/>
    </source>
</evidence>
<evidence type="ECO:0000313" key="11">
    <source>
        <dbReference type="EMBL" id="RMX51067.1"/>
    </source>
</evidence>
<dbReference type="Proteomes" id="UP000275408">
    <property type="component" value="Unassembled WGS sequence"/>
</dbReference>